<sequence>MVLRTFAGTRGAVAATSATRLWCAGLANASATALAVQDSGLGTPSYVITGQHPDDPERGADDRETAAYIEAVRTGRPVDPDRTGHRIAHSTEAARTRSLGIEHVHPRDIELATHADVFDFAMEAHRTDGALVLHRRPVRSRP</sequence>
<dbReference type="GO" id="GO:0050532">
    <property type="term" value="F:2-phosphosulfolactate phosphatase activity"/>
    <property type="evidence" value="ECO:0007669"/>
    <property type="project" value="InterPro"/>
</dbReference>
<keyword evidence="1" id="KW-0732">Signal</keyword>
<dbReference type="STRING" id="630515.SAMN04489812_5587"/>
<dbReference type="Gene3D" id="3.90.1560.10">
    <property type="entry name" value="ComB-like"/>
    <property type="match status" value="1"/>
</dbReference>
<dbReference type="InterPro" id="IPR036702">
    <property type="entry name" value="ComB-like_sf"/>
</dbReference>
<gene>
    <name evidence="2" type="ORF">SAMN04489812_5587</name>
</gene>
<evidence type="ECO:0000313" key="3">
    <source>
        <dbReference type="Proteomes" id="UP000199103"/>
    </source>
</evidence>
<dbReference type="Proteomes" id="UP000199103">
    <property type="component" value="Chromosome I"/>
</dbReference>
<name>A0A1H2A0Q2_9ACTN</name>
<dbReference type="SUPFAM" id="SSF142823">
    <property type="entry name" value="ComB-like"/>
    <property type="match status" value="1"/>
</dbReference>
<keyword evidence="3" id="KW-1185">Reference proteome</keyword>
<feature type="signal peptide" evidence="1">
    <location>
        <begin position="1"/>
        <end position="29"/>
    </location>
</feature>
<dbReference type="GO" id="GO:0000287">
    <property type="term" value="F:magnesium ion binding"/>
    <property type="evidence" value="ECO:0007669"/>
    <property type="project" value="InterPro"/>
</dbReference>
<reference evidence="2 3" key="1">
    <citation type="submission" date="2016-10" db="EMBL/GenBank/DDBJ databases">
        <authorList>
            <person name="de Groot N.N."/>
        </authorList>
    </citation>
    <scope>NUCLEOTIDE SEQUENCE [LARGE SCALE GENOMIC DNA]</scope>
    <source>
        <strain evidence="2 3">DSM 21800</strain>
    </source>
</reference>
<feature type="chain" id="PRO_5009268308" evidence="1">
    <location>
        <begin position="30"/>
        <end position="142"/>
    </location>
</feature>
<dbReference type="EMBL" id="LT629772">
    <property type="protein sequence ID" value="SDT39520.1"/>
    <property type="molecule type" value="Genomic_DNA"/>
</dbReference>
<accession>A0A1H2A0Q2</accession>
<evidence type="ECO:0000313" key="2">
    <source>
        <dbReference type="EMBL" id="SDT39520.1"/>
    </source>
</evidence>
<proteinExistence type="predicted"/>
<dbReference type="AlphaFoldDB" id="A0A1H2A0Q2"/>
<protein>
    <submittedName>
        <fullName evidence="2">Uncharacterized protein</fullName>
    </submittedName>
</protein>
<evidence type="ECO:0000256" key="1">
    <source>
        <dbReference type="SAM" id="SignalP"/>
    </source>
</evidence>
<organism evidence="2 3">
    <name type="scientific">Microlunatus soli</name>
    <dbReference type="NCBI Taxonomy" id="630515"/>
    <lineage>
        <taxon>Bacteria</taxon>
        <taxon>Bacillati</taxon>
        <taxon>Actinomycetota</taxon>
        <taxon>Actinomycetes</taxon>
        <taxon>Propionibacteriales</taxon>
        <taxon>Propionibacteriaceae</taxon>
        <taxon>Microlunatus</taxon>
    </lineage>
</organism>